<comment type="caution">
    <text evidence="7">The sequence shown here is derived from an EMBL/GenBank/DDBJ whole genome shotgun (WGS) entry which is preliminary data.</text>
</comment>
<dbReference type="SUPFAM" id="SSF53474">
    <property type="entry name" value="alpha/beta-Hydrolases"/>
    <property type="match status" value="1"/>
</dbReference>
<dbReference type="GO" id="GO:0070008">
    <property type="term" value="F:serine-type exopeptidase activity"/>
    <property type="evidence" value="ECO:0007669"/>
    <property type="project" value="InterPro"/>
</dbReference>
<feature type="chain" id="PRO_5029442136" evidence="6">
    <location>
        <begin position="22"/>
        <end position="480"/>
    </location>
</feature>
<evidence type="ECO:0000256" key="4">
    <source>
        <dbReference type="ARBA" id="ARBA00022801"/>
    </source>
</evidence>
<evidence type="ECO:0000313" key="8">
    <source>
        <dbReference type="Proteomes" id="UP000591131"/>
    </source>
</evidence>
<dbReference type="InterPro" id="IPR008758">
    <property type="entry name" value="Peptidase_S28"/>
</dbReference>
<dbReference type="Gene3D" id="3.40.50.1820">
    <property type="entry name" value="alpha/beta hydrolase"/>
    <property type="match status" value="1"/>
</dbReference>
<name>A0A7J6M1W9_PERCH</name>
<keyword evidence="4" id="KW-0378">Hydrolase</keyword>
<keyword evidence="3 6" id="KW-0732">Signal</keyword>
<protein>
    <submittedName>
        <fullName evidence="7">Thymus-specific serine protease</fullName>
    </submittedName>
</protein>
<evidence type="ECO:0000256" key="1">
    <source>
        <dbReference type="ARBA" id="ARBA00011079"/>
    </source>
</evidence>
<reference evidence="7 8" key="1">
    <citation type="submission" date="2020-04" db="EMBL/GenBank/DDBJ databases">
        <title>Perkinsus chesapeaki whole genome sequence.</title>
        <authorList>
            <person name="Bogema D.R."/>
        </authorList>
    </citation>
    <scope>NUCLEOTIDE SEQUENCE [LARGE SCALE GENOMIC DNA]</scope>
    <source>
        <strain evidence="7">ATCC PRA-425</strain>
    </source>
</reference>
<evidence type="ECO:0000256" key="2">
    <source>
        <dbReference type="ARBA" id="ARBA00022670"/>
    </source>
</evidence>
<dbReference type="Gene3D" id="1.20.120.980">
    <property type="entry name" value="Serine carboxypeptidase S28, SKS domain"/>
    <property type="match status" value="1"/>
</dbReference>
<organism evidence="7 8">
    <name type="scientific">Perkinsus chesapeaki</name>
    <name type="common">Clam parasite</name>
    <name type="synonym">Perkinsus andrewsi</name>
    <dbReference type="NCBI Taxonomy" id="330153"/>
    <lineage>
        <taxon>Eukaryota</taxon>
        <taxon>Sar</taxon>
        <taxon>Alveolata</taxon>
        <taxon>Perkinsozoa</taxon>
        <taxon>Perkinsea</taxon>
        <taxon>Perkinsida</taxon>
        <taxon>Perkinsidae</taxon>
        <taxon>Perkinsus</taxon>
    </lineage>
</organism>
<keyword evidence="8" id="KW-1185">Reference proteome</keyword>
<dbReference type="InterPro" id="IPR042269">
    <property type="entry name" value="Ser_carbopepase_S28_SKS"/>
</dbReference>
<evidence type="ECO:0000256" key="6">
    <source>
        <dbReference type="SAM" id="SignalP"/>
    </source>
</evidence>
<dbReference type="PANTHER" id="PTHR11010:SF11">
    <property type="entry name" value="THYMUS-SPECIFIC SERINE PROTEASE"/>
    <property type="match status" value="1"/>
</dbReference>
<accession>A0A7J6M1W9</accession>
<comment type="similarity">
    <text evidence="1">Belongs to the peptidase S28 family.</text>
</comment>
<dbReference type="InterPro" id="IPR029058">
    <property type="entry name" value="AB_hydrolase_fold"/>
</dbReference>
<dbReference type="Pfam" id="PF05577">
    <property type="entry name" value="Peptidase_S28"/>
    <property type="match status" value="1"/>
</dbReference>
<dbReference type="OrthoDB" id="1735038at2759"/>
<keyword evidence="5" id="KW-0325">Glycoprotein</keyword>
<dbReference type="EMBL" id="JAAPAO010000259">
    <property type="protein sequence ID" value="KAF4665485.1"/>
    <property type="molecule type" value="Genomic_DNA"/>
</dbReference>
<evidence type="ECO:0000313" key="7">
    <source>
        <dbReference type="EMBL" id="KAF4665485.1"/>
    </source>
</evidence>
<dbReference type="AlphaFoldDB" id="A0A7J6M1W9"/>
<keyword evidence="2 7" id="KW-0645">Protease</keyword>
<dbReference type="PANTHER" id="PTHR11010">
    <property type="entry name" value="PROTEASE S28 PRO-X CARBOXYPEPTIDASE-RELATED"/>
    <property type="match status" value="1"/>
</dbReference>
<dbReference type="GO" id="GO:0008239">
    <property type="term" value="F:dipeptidyl-peptidase activity"/>
    <property type="evidence" value="ECO:0007669"/>
    <property type="project" value="TreeGrafter"/>
</dbReference>
<dbReference type="GO" id="GO:0006508">
    <property type="term" value="P:proteolysis"/>
    <property type="evidence" value="ECO:0007669"/>
    <property type="project" value="UniProtKB-KW"/>
</dbReference>
<proteinExistence type="inferred from homology"/>
<evidence type="ECO:0000256" key="3">
    <source>
        <dbReference type="ARBA" id="ARBA00022729"/>
    </source>
</evidence>
<feature type="signal peptide" evidence="6">
    <location>
        <begin position="1"/>
        <end position="21"/>
    </location>
</feature>
<gene>
    <name evidence="7" type="primary">PRSS16_15</name>
    <name evidence="7" type="ORF">FOL47_004550</name>
</gene>
<sequence length="480" mass="53093">MIHIHASHVLLSLLLLPYCSGVPSLVFDQLVDHFGGSGTFKQRYIYSDKFVTTAKSQLVIIHIRGEAGEKEMSDFPLDVFHLGFNTKSIVASLEHRFYGQSLPSTSPTTSDLNKLLTIKQSIADIVTFREYLVKKYALTGPKFVLMGCSYAGSLAAWARVQHPDLFLGAIASCPVIDLKYDFPEYQDAVGAAFAQPSVGGSPACLAFIKRASGIIKAKLSTLAGRRELETVFGLRGNYLEDARTRQLWLDRSTDLNGTQSNNPFCSKDLCNIEKKCKFVASSDVSSEENALKVFTRIGTQLEQPKKLQSYSTYISWLKERSNIDQRRFQEFQICTQWVLFISCNLGSNCPFVQSPALLAIKQALCQDAFGLSQSDIKKKIAETMKDFGGRSLKKTGNIVVILGQMDPWKAAGEVDTSVVGVIKYEVPKASHCFWTKRGSTELPGVKEVLTKTVVTVQSWLKATDTTLGSEPGIARPRILL</sequence>
<evidence type="ECO:0000256" key="5">
    <source>
        <dbReference type="ARBA" id="ARBA00023180"/>
    </source>
</evidence>
<dbReference type="Proteomes" id="UP000591131">
    <property type="component" value="Unassembled WGS sequence"/>
</dbReference>